<organism evidence="2 3">
    <name type="scientific">Chondromyces crocatus</name>
    <dbReference type="NCBI Taxonomy" id="52"/>
    <lineage>
        <taxon>Bacteria</taxon>
        <taxon>Pseudomonadati</taxon>
        <taxon>Myxococcota</taxon>
        <taxon>Polyangia</taxon>
        <taxon>Polyangiales</taxon>
        <taxon>Polyangiaceae</taxon>
        <taxon>Chondromyces</taxon>
    </lineage>
</organism>
<dbReference type="SUPFAM" id="SSF101386">
    <property type="entry name" value="all-alpha NTP pyrophosphatases"/>
    <property type="match status" value="2"/>
</dbReference>
<dbReference type="CDD" id="cd11528">
    <property type="entry name" value="NTP-PPase_MazG_Nterm"/>
    <property type="match status" value="1"/>
</dbReference>
<dbReference type="PANTHER" id="PTHR30522:SF0">
    <property type="entry name" value="NUCLEOSIDE TRIPHOSPHATE PYROPHOSPHOHYDROLASE"/>
    <property type="match status" value="1"/>
</dbReference>
<dbReference type="STRING" id="52.CMC5_032080"/>
<evidence type="ECO:0000313" key="3">
    <source>
        <dbReference type="Proteomes" id="UP000067626"/>
    </source>
</evidence>
<sequence length="294" mass="32418">MDRSFPPVTPPPLASQSGTSFPRLVQLMQRLLAPDGCPWDRQQNIGTLRRYVIEEACEVADAIDGGDRGELCTELGDLLFQVVFQAELARVEGVFGPDDVIAAICDKLVRRHPHVFAGNAVQDAEEALRTWEKIKATERARARKGEGLLSSVPRSLPALMRAQRIGEKVARVGFDWPDMRGSRSKVAEELGELDEALAQGDVDAIEAELGDLFFALVNLARHAGVDAEGALVRTINKFTRRFEHVEKQVTAKHGAWPPLSGEPLSLAELDGYWEDAKLIEDEKSDLARRDVDGT</sequence>
<dbReference type="Pfam" id="PF03819">
    <property type="entry name" value="MazG"/>
    <property type="match status" value="2"/>
</dbReference>
<dbReference type="GO" id="GO:0046081">
    <property type="term" value="P:dUTP catabolic process"/>
    <property type="evidence" value="ECO:0007669"/>
    <property type="project" value="TreeGrafter"/>
</dbReference>
<keyword evidence="3" id="KW-1185">Reference proteome</keyword>
<evidence type="ECO:0000259" key="1">
    <source>
        <dbReference type="Pfam" id="PF03819"/>
    </source>
</evidence>
<evidence type="ECO:0000313" key="2">
    <source>
        <dbReference type="EMBL" id="AKT39061.1"/>
    </source>
</evidence>
<dbReference type="OrthoDB" id="9808939at2"/>
<dbReference type="GO" id="GO:0046076">
    <property type="term" value="P:dTTP catabolic process"/>
    <property type="evidence" value="ECO:0007669"/>
    <property type="project" value="TreeGrafter"/>
</dbReference>
<dbReference type="GO" id="GO:0047429">
    <property type="term" value="F:nucleoside triphosphate diphosphatase activity"/>
    <property type="evidence" value="ECO:0007669"/>
    <property type="project" value="InterPro"/>
</dbReference>
<keyword evidence="2" id="KW-0378">Hydrolase</keyword>
<dbReference type="RefSeq" id="WP_050431209.1">
    <property type="nucleotide sequence ID" value="NZ_CP012159.1"/>
</dbReference>
<gene>
    <name evidence="2" type="primary">mazG</name>
    <name evidence="2" type="ORF">CMC5_032080</name>
</gene>
<dbReference type="GO" id="GO:0046047">
    <property type="term" value="P:TTP catabolic process"/>
    <property type="evidence" value="ECO:0007669"/>
    <property type="project" value="TreeGrafter"/>
</dbReference>
<dbReference type="CDD" id="cd11529">
    <property type="entry name" value="NTP-PPase_MazG_Cterm"/>
    <property type="match status" value="1"/>
</dbReference>
<feature type="domain" description="NTP pyrophosphohydrolase MazG-like" evidence="1">
    <location>
        <begin position="185"/>
        <end position="245"/>
    </location>
</feature>
<dbReference type="GO" id="GO:0006203">
    <property type="term" value="P:dGTP catabolic process"/>
    <property type="evidence" value="ECO:0007669"/>
    <property type="project" value="TreeGrafter"/>
</dbReference>
<dbReference type="PATRIC" id="fig|52.7.peg.3524"/>
<feature type="domain" description="NTP pyrophosphohydrolase MazG-like" evidence="1">
    <location>
        <begin position="44"/>
        <end position="116"/>
    </location>
</feature>
<dbReference type="EMBL" id="CP012159">
    <property type="protein sequence ID" value="AKT39061.1"/>
    <property type="molecule type" value="Genomic_DNA"/>
</dbReference>
<dbReference type="FunFam" id="1.10.287.1080:FF:000001">
    <property type="entry name" value="Nucleoside triphosphate pyrophosphohydrolase"/>
    <property type="match status" value="1"/>
</dbReference>
<dbReference type="InterPro" id="IPR048011">
    <property type="entry name" value="NTP-PPase_MazG-like_C"/>
</dbReference>
<dbReference type="Proteomes" id="UP000067626">
    <property type="component" value="Chromosome"/>
</dbReference>
<dbReference type="GO" id="GO:0006950">
    <property type="term" value="P:response to stress"/>
    <property type="evidence" value="ECO:0007669"/>
    <property type="project" value="UniProtKB-ARBA"/>
</dbReference>
<proteinExistence type="predicted"/>
<reference evidence="2 3" key="1">
    <citation type="submission" date="2015-07" db="EMBL/GenBank/DDBJ databases">
        <title>Genome analysis of myxobacterium Chondromyces crocatus Cm c5 reveals a high potential for natural compound synthesis and the genetic basis for the loss of fruiting body formation.</title>
        <authorList>
            <person name="Zaburannyi N."/>
            <person name="Bunk B."/>
            <person name="Maier J."/>
            <person name="Overmann J."/>
            <person name="Mueller R."/>
        </authorList>
    </citation>
    <scope>NUCLEOTIDE SEQUENCE [LARGE SCALE GENOMIC DNA]</scope>
    <source>
        <strain evidence="2 3">Cm c5</strain>
    </source>
</reference>
<dbReference type="NCBIfam" id="TIGR00444">
    <property type="entry name" value="mazG"/>
    <property type="match status" value="1"/>
</dbReference>
<dbReference type="InterPro" id="IPR011551">
    <property type="entry name" value="NTP_PyrPHydrolase_MazG"/>
</dbReference>
<dbReference type="PANTHER" id="PTHR30522">
    <property type="entry name" value="NUCLEOSIDE TRIPHOSPHATE PYROPHOSPHOHYDROLASE"/>
    <property type="match status" value="1"/>
</dbReference>
<dbReference type="InterPro" id="IPR004518">
    <property type="entry name" value="MazG-like_dom"/>
</dbReference>
<protein>
    <submittedName>
        <fullName evidence="2">Nucleoside triphosphate pyrophosphohydrolase</fullName>
        <ecNumber evidence="2">3.6.1.19</ecNumber>
    </submittedName>
</protein>
<dbReference type="KEGG" id="ccro:CMC5_032080"/>
<name>A0A0K1EDX5_CHOCO</name>
<dbReference type="NCBIfam" id="NF007113">
    <property type="entry name" value="PRK09562.1"/>
    <property type="match status" value="1"/>
</dbReference>
<dbReference type="InterPro" id="IPR048015">
    <property type="entry name" value="NTP-PPase_MazG-like_N"/>
</dbReference>
<dbReference type="GO" id="GO:0046052">
    <property type="term" value="P:UTP catabolic process"/>
    <property type="evidence" value="ECO:0007669"/>
    <property type="project" value="TreeGrafter"/>
</dbReference>
<dbReference type="Gene3D" id="1.10.287.1080">
    <property type="entry name" value="MazG-like"/>
    <property type="match status" value="2"/>
</dbReference>
<dbReference type="EC" id="3.6.1.19" evidence="2"/>
<dbReference type="GO" id="GO:0046061">
    <property type="term" value="P:dATP catabolic process"/>
    <property type="evidence" value="ECO:0007669"/>
    <property type="project" value="TreeGrafter"/>
</dbReference>
<dbReference type="AlphaFoldDB" id="A0A0K1EDX5"/>
<accession>A0A0K1EDX5</accession>